<dbReference type="EMBL" id="KN835676">
    <property type="protein sequence ID" value="KIK35004.1"/>
    <property type="molecule type" value="Genomic_DNA"/>
</dbReference>
<evidence type="ECO:0000313" key="1">
    <source>
        <dbReference type="EMBL" id="KIK35004.1"/>
    </source>
</evidence>
<accession>A0A0D0AAB9</accession>
<feature type="non-terminal residue" evidence="1">
    <location>
        <position position="1"/>
    </location>
</feature>
<reference evidence="2" key="2">
    <citation type="submission" date="2015-01" db="EMBL/GenBank/DDBJ databases">
        <title>Evolutionary Origins and Diversification of the Mycorrhizal Mutualists.</title>
        <authorList>
            <consortium name="DOE Joint Genome Institute"/>
            <consortium name="Mycorrhizal Genomics Consortium"/>
            <person name="Kohler A."/>
            <person name="Kuo A."/>
            <person name="Nagy L.G."/>
            <person name="Floudas D."/>
            <person name="Copeland A."/>
            <person name="Barry K.W."/>
            <person name="Cichocki N."/>
            <person name="Veneault-Fourrey C."/>
            <person name="LaButti K."/>
            <person name="Lindquist E.A."/>
            <person name="Lipzen A."/>
            <person name="Lundell T."/>
            <person name="Morin E."/>
            <person name="Murat C."/>
            <person name="Riley R."/>
            <person name="Ohm R."/>
            <person name="Sun H."/>
            <person name="Tunlid A."/>
            <person name="Henrissat B."/>
            <person name="Grigoriev I.V."/>
            <person name="Hibbett D.S."/>
            <person name="Martin F."/>
        </authorList>
    </citation>
    <scope>NUCLEOTIDE SEQUENCE [LARGE SCALE GENOMIC DNA]</scope>
    <source>
        <strain evidence="2">UH-Slu-Lm8-n1</strain>
    </source>
</reference>
<reference evidence="1 2" key="1">
    <citation type="submission" date="2014-04" db="EMBL/GenBank/DDBJ databases">
        <authorList>
            <consortium name="DOE Joint Genome Institute"/>
            <person name="Kuo A."/>
            <person name="Ruytinx J."/>
            <person name="Rineau F."/>
            <person name="Colpaert J."/>
            <person name="Kohler A."/>
            <person name="Nagy L.G."/>
            <person name="Floudas D."/>
            <person name="Copeland A."/>
            <person name="Barry K.W."/>
            <person name="Cichocki N."/>
            <person name="Veneault-Fourrey C."/>
            <person name="LaButti K."/>
            <person name="Lindquist E.A."/>
            <person name="Lipzen A."/>
            <person name="Lundell T."/>
            <person name="Morin E."/>
            <person name="Murat C."/>
            <person name="Sun H."/>
            <person name="Tunlid A."/>
            <person name="Henrissat B."/>
            <person name="Grigoriev I.V."/>
            <person name="Hibbett D.S."/>
            <person name="Martin F."/>
            <person name="Nordberg H.P."/>
            <person name="Cantor M.N."/>
            <person name="Hua S.X."/>
        </authorList>
    </citation>
    <scope>NUCLEOTIDE SEQUENCE [LARGE SCALE GENOMIC DNA]</scope>
    <source>
        <strain evidence="1 2">UH-Slu-Lm8-n1</strain>
    </source>
</reference>
<sequence>EQREVIRAATSLLCKELRKAPAHLTRSDAQKEWAEVLEVRLQPLIRLERVLGKSEKGSSSARPFEMALYSASRS</sequence>
<dbReference type="HOGENOM" id="CLU_2694746_0_0_1"/>
<dbReference type="Proteomes" id="UP000054485">
    <property type="component" value="Unassembled WGS sequence"/>
</dbReference>
<name>A0A0D0AAB9_9AGAM</name>
<protein>
    <submittedName>
        <fullName evidence="1">Uncharacterized protein</fullName>
    </submittedName>
</protein>
<organism evidence="1 2">
    <name type="scientific">Suillus luteus UH-Slu-Lm8-n1</name>
    <dbReference type="NCBI Taxonomy" id="930992"/>
    <lineage>
        <taxon>Eukaryota</taxon>
        <taxon>Fungi</taxon>
        <taxon>Dikarya</taxon>
        <taxon>Basidiomycota</taxon>
        <taxon>Agaricomycotina</taxon>
        <taxon>Agaricomycetes</taxon>
        <taxon>Agaricomycetidae</taxon>
        <taxon>Boletales</taxon>
        <taxon>Suillineae</taxon>
        <taxon>Suillaceae</taxon>
        <taxon>Suillus</taxon>
    </lineage>
</organism>
<dbReference type="InParanoid" id="A0A0D0AAB9"/>
<gene>
    <name evidence="1" type="ORF">CY34DRAFT_96913</name>
</gene>
<keyword evidence="2" id="KW-1185">Reference proteome</keyword>
<proteinExistence type="predicted"/>
<dbReference type="STRING" id="930992.A0A0D0AAB9"/>
<dbReference type="OrthoDB" id="21595at2759"/>
<dbReference type="AlphaFoldDB" id="A0A0D0AAB9"/>
<evidence type="ECO:0000313" key="2">
    <source>
        <dbReference type="Proteomes" id="UP000054485"/>
    </source>
</evidence>